<protein>
    <submittedName>
        <fullName evidence="7">START domain-containing protein</fullName>
    </submittedName>
</protein>
<evidence type="ECO:0000256" key="1">
    <source>
        <dbReference type="ARBA" id="ARBA00022448"/>
    </source>
</evidence>
<evidence type="ECO:0000313" key="7">
    <source>
        <dbReference type="WBParaSite" id="PSAMB.scaffold1474size31062.g13343.t1"/>
    </source>
</evidence>
<keyword evidence="6" id="KW-1185">Reference proteome</keyword>
<evidence type="ECO:0000256" key="4">
    <source>
        <dbReference type="ARBA" id="ARBA00024750"/>
    </source>
</evidence>
<reference evidence="7" key="1">
    <citation type="submission" date="2022-11" db="UniProtKB">
        <authorList>
            <consortium name="WormBaseParasite"/>
        </authorList>
    </citation>
    <scope>IDENTIFICATION</scope>
</reference>
<dbReference type="GO" id="GO:0008289">
    <property type="term" value="F:lipid binding"/>
    <property type="evidence" value="ECO:0007669"/>
    <property type="project" value="UniProtKB-KW"/>
</dbReference>
<dbReference type="PANTHER" id="PTHR46374:SF1">
    <property type="entry name" value="START DOMAIN-CONTAINING PROTEIN"/>
    <property type="match status" value="1"/>
</dbReference>
<name>A0A914V3C1_9BILA</name>
<comment type="function">
    <text evidence="4">May be involved in the intracellular transport of sterols or other lipids. May bind cholesterol or other sterols.</text>
</comment>
<evidence type="ECO:0000256" key="3">
    <source>
        <dbReference type="ARBA" id="ARBA00023121"/>
    </source>
</evidence>
<proteinExistence type="predicted"/>
<dbReference type="AlphaFoldDB" id="A0A914V3C1"/>
<dbReference type="SMART" id="SM00234">
    <property type="entry name" value="START"/>
    <property type="match status" value="1"/>
</dbReference>
<dbReference type="Proteomes" id="UP000887566">
    <property type="component" value="Unplaced"/>
</dbReference>
<organism evidence="6 7">
    <name type="scientific">Plectus sambesii</name>
    <dbReference type="NCBI Taxonomy" id="2011161"/>
    <lineage>
        <taxon>Eukaryota</taxon>
        <taxon>Metazoa</taxon>
        <taxon>Ecdysozoa</taxon>
        <taxon>Nematoda</taxon>
        <taxon>Chromadorea</taxon>
        <taxon>Plectida</taxon>
        <taxon>Plectina</taxon>
        <taxon>Plectoidea</taxon>
        <taxon>Plectidae</taxon>
        <taxon>Plectus</taxon>
    </lineage>
</organism>
<keyword evidence="2" id="KW-0445">Lipid transport</keyword>
<dbReference type="PROSITE" id="PS50848">
    <property type="entry name" value="START"/>
    <property type="match status" value="1"/>
</dbReference>
<dbReference type="SUPFAM" id="SSF55961">
    <property type="entry name" value="Bet v1-like"/>
    <property type="match status" value="1"/>
</dbReference>
<evidence type="ECO:0000313" key="6">
    <source>
        <dbReference type="Proteomes" id="UP000887566"/>
    </source>
</evidence>
<accession>A0A914V3C1</accession>
<dbReference type="WBParaSite" id="PSAMB.scaffold1474size31062.g13343.t1">
    <property type="protein sequence ID" value="PSAMB.scaffold1474size31062.g13343.t1"/>
    <property type="gene ID" value="PSAMB.scaffold1474size31062.g13343"/>
</dbReference>
<dbReference type="GO" id="GO:0006869">
    <property type="term" value="P:lipid transport"/>
    <property type="evidence" value="ECO:0007669"/>
    <property type="project" value="UniProtKB-KW"/>
</dbReference>
<evidence type="ECO:0000256" key="2">
    <source>
        <dbReference type="ARBA" id="ARBA00023055"/>
    </source>
</evidence>
<feature type="domain" description="START" evidence="5">
    <location>
        <begin position="82"/>
        <end position="222"/>
    </location>
</feature>
<dbReference type="CDD" id="cd00177">
    <property type="entry name" value="START"/>
    <property type="match status" value="1"/>
</dbReference>
<dbReference type="InterPro" id="IPR002913">
    <property type="entry name" value="START_lipid-bd_dom"/>
</dbReference>
<evidence type="ECO:0000259" key="5">
    <source>
        <dbReference type="PROSITE" id="PS50848"/>
    </source>
</evidence>
<dbReference type="Gene3D" id="3.30.530.20">
    <property type="match status" value="1"/>
</dbReference>
<dbReference type="PANTHER" id="PTHR46374">
    <property type="entry name" value="PROTEIN CBG07384"/>
    <property type="match status" value="1"/>
</dbReference>
<sequence>MEDTTMVAKTRAEYESIGKAASQELIDIIRDIGGWHLEKAAADNNGIKVETRKSTVGESDIIMTTCELDAPAKRVLAMVLPWLPYRLQFDDLLESTQVIDQVSESMYLVQHVTKKKMPLSARESIDVVTLGKEDDFYYVSSAGTSHPDFPIRPKYVRTHQYLGGYVIYPEENENQCTFKMFIHADLNIAGPKLMNNIVQMVKPKFMADKIKALKKALVNIPIDEAHIKCLNV</sequence>
<keyword evidence="1" id="KW-0813">Transport</keyword>
<keyword evidence="3" id="KW-0446">Lipid-binding</keyword>
<dbReference type="InterPro" id="IPR023393">
    <property type="entry name" value="START-like_dom_sf"/>
</dbReference>
<dbReference type="Pfam" id="PF01852">
    <property type="entry name" value="START"/>
    <property type="match status" value="1"/>
</dbReference>
<dbReference type="InterPro" id="IPR043556">
    <property type="entry name" value="StARD5/6"/>
</dbReference>